<feature type="non-terminal residue" evidence="6">
    <location>
        <position position="1"/>
    </location>
</feature>
<dbReference type="SMART" id="SM00043">
    <property type="entry name" value="CY"/>
    <property type="match status" value="1"/>
</dbReference>
<dbReference type="Pfam" id="PF16845">
    <property type="entry name" value="SQAPI"/>
    <property type="match status" value="1"/>
</dbReference>
<evidence type="ECO:0000256" key="3">
    <source>
        <dbReference type="ARBA" id="ARBA00022704"/>
    </source>
</evidence>
<feature type="region of interest" description="Disordered" evidence="4">
    <location>
        <begin position="1"/>
        <end position="22"/>
    </location>
</feature>
<organism evidence="6">
    <name type="scientific">Anthurium amnicola</name>
    <dbReference type="NCBI Taxonomy" id="1678845"/>
    <lineage>
        <taxon>Eukaryota</taxon>
        <taxon>Viridiplantae</taxon>
        <taxon>Streptophyta</taxon>
        <taxon>Embryophyta</taxon>
        <taxon>Tracheophyta</taxon>
        <taxon>Spermatophyta</taxon>
        <taxon>Magnoliopsida</taxon>
        <taxon>Liliopsida</taxon>
        <taxon>Araceae</taxon>
        <taxon>Pothoideae</taxon>
        <taxon>Potheae</taxon>
        <taxon>Anthurium</taxon>
    </lineage>
</organism>
<evidence type="ECO:0000256" key="1">
    <source>
        <dbReference type="ARBA" id="ARBA00007233"/>
    </source>
</evidence>
<accession>A0A1D1YNQ2</accession>
<evidence type="ECO:0000313" key="6">
    <source>
        <dbReference type="EMBL" id="JAT56275.1"/>
    </source>
</evidence>
<dbReference type="PANTHER" id="PTHR47364:SF2">
    <property type="entry name" value="CYSTEINE PROTEINASE INHIBITOR 5"/>
    <property type="match status" value="1"/>
</dbReference>
<sequence>HISSSSLQPKKRPTTTAMMRRSSHTQPHLLHLVFLLVSVAYLCQQHGMAVRAARLGGYQPIRNVGDPYVREIGQFAVAEHNKEAGQALAFVRVVSGEQQVVAGTNYKLVLQASDRGATKAYEAVVYDRPWDKVRTLTSFNPLP</sequence>
<protein>
    <submittedName>
        <fullName evidence="6">Cysteine proteinase inhibitor 5</fullName>
    </submittedName>
</protein>
<dbReference type="EMBL" id="GDJX01011661">
    <property type="protein sequence ID" value="JAT56275.1"/>
    <property type="molecule type" value="Transcribed_RNA"/>
</dbReference>
<proteinExistence type="inferred from homology"/>
<dbReference type="InterPro" id="IPR018073">
    <property type="entry name" value="Prot_inh_cystat_CS"/>
</dbReference>
<keyword evidence="2" id="KW-0646">Protease inhibitor</keyword>
<keyword evidence="3" id="KW-0789">Thiol protease inhibitor</keyword>
<dbReference type="InterPro" id="IPR000010">
    <property type="entry name" value="Cystatin_dom"/>
</dbReference>
<gene>
    <name evidence="6" type="primary">CYS5</name>
    <name evidence="6" type="ORF">g.162752</name>
</gene>
<dbReference type="CDD" id="cd00042">
    <property type="entry name" value="CY"/>
    <property type="match status" value="1"/>
</dbReference>
<reference evidence="6" key="1">
    <citation type="submission" date="2015-07" db="EMBL/GenBank/DDBJ databases">
        <title>Transcriptome Assembly of Anthurium amnicola.</title>
        <authorList>
            <person name="Suzuki J."/>
        </authorList>
    </citation>
    <scope>NUCLEOTIDE SEQUENCE</scope>
</reference>
<dbReference type="GO" id="GO:0004869">
    <property type="term" value="F:cysteine-type endopeptidase inhibitor activity"/>
    <property type="evidence" value="ECO:0007669"/>
    <property type="project" value="UniProtKB-KW"/>
</dbReference>
<dbReference type="Gene3D" id="3.10.450.10">
    <property type="match status" value="1"/>
</dbReference>
<dbReference type="PANTHER" id="PTHR47364">
    <property type="entry name" value="CYSTEINE PROTEINASE INHIBITOR 5"/>
    <property type="match status" value="1"/>
</dbReference>
<evidence type="ECO:0000259" key="5">
    <source>
        <dbReference type="SMART" id="SM00043"/>
    </source>
</evidence>
<feature type="domain" description="Cystatin" evidence="5">
    <location>
        <begin position="53"/>
        <end position="142"/>
    </location>
</feature>
<evidence type="ECO:0000256" key="4">
    <source>
        <dbReference type="SAM" id="MobiDB-lite"/>
    </source>
</evidence>
<name>A0A1D1YNQ2_9ARAE</name>
<dbReference type="SUPFAM" id="SSF54403">
    <property type="entry name" value="Cystatin/monellin"/>
    <property type="match status" value="1"/>
</dbReference>
<dbReference type="PROSITE" id="PS00287">
    <property type="entry name" value="CYSTATIN"/>
    <property type="match status" value="1"/>
</dbReference>
<evidence type="ECO:0000256" key="2">
    <source>
        <dbReference type="ARBA" id="ARBA00022690"/>
    </source>
</evidence>
<dbReference type="AlphaFoldDB" id="A0A1D1YNQ2"/>
<comment type="similarity">
    <text evidence="1">Belongs to the cystatin family. Phytocystatin subfamily.</text>
</comment>
<dbReference type="InterPro" id="IPR046350">
    <property type="entry name" value="Cystatin_sf"/>
</dbReference>